<dbReference type="CDD" id="cd16343">
    <property type="entry name" value="LMWPTP"/>
    <property type="match status" value="1"/>
</dbReference>
<dbReference type="RefSeq" id="WP_189627019.1">
    <property type="nucleotide sequence ID" value="NZ_BNAF01000009.1"/>
</dbReference>
<accession>A0ABQ3HZU5</accession>
<dbReference type="SMART" id="SM00226">
    <property type="entry name" value="LMWPc"/>
    <property type="match status" value="1"/>
</dbReference>
<evidence type="ECO:0000313" key="7">
    <source>
        <dbReference type="Proteomes" id="UP000620550"/>
    </source>
</evidence>
<dbReference type="PANTHER" id="PTHR11717:SF7">
    <property type="entry name" value="LOW MOLECULAR WEIGHT PHOSPHOTYROSINE PROTEIN PHOSPHATASE"/>
    <property type="match status" value="1"/>
</dbReference>
<evidence type="ECO:0000313" key="6">
    <source>
        <dbReference type="EMBL" id="GHE40724.1"/>
    </source>
</evidence>
<evidence type="ECO:0000256" key="1">
    <source>
        <dbReference type="ARBA" id="ARBA00011063"/>
    </source>
</evidence>
<dbReference type="InterPro" id="IPR050438">
    <property type="entry name" value="LMW_PTPase"/>
</dbReference>
<comment type="caution">
    <text evidence="6">The sequence shown here is derived from an EMBL/GenBank/DDBJ whole genome shotgun (WGS) entry which is preliminary data.</text>
</comment>
<gene>
    <name evidence="6" type="ORF">GCM10017764_24970</name>
</gene>
<organism evidence="6 7">
    <name type="scientific">Sphingobacterium griseoflavum</name>
    <dbReference type="NCBI Taxonomy" id="1474952"/>
    <lineage>
        <taxon>Bacteria</taxon>
        <taxon>Pseudomonadati</taxon>
        <taxon>Bacteroidota</taxon>
        <taxon>Sphingobacteriia</taxon>
        <taxon>Sphingobacteriales</taxon>
        <taxon>Sphingobacteriaceae</taxon>
        <taxon>Sphingobacterium</taxon>
    </lineage>
</organism>
<dbReference type="SUPFAM" id="SSF52788">
    <property type="entry name" value="Phosphotyrosine protein phosphatases I"/>
    <property type="match status" value="1"/>
</dbReference>
<evidence type="ECO:0000259" key="5">
    <source>
        <dbReference type="SMART" id="SM00226"/>
    </source>
</evidence>
<keyword evidence="3" id="KW-0378">Hydrolase</keyword>
<feature type="domain" description="Phosphotyrosine protein phosphatase I" evidence="5">
    <location>
        <begin position="1"/>
        <end position="142"/>
    </location>
</feature>
<dbReference type="PRINTS" id="PR00719">
    <property type="entry name" value="LMWPTPASE"/>
</dbReference>
<reference evidence="7" key="1">
    <citation type="journal article" date="2019" name="Int. J. Syst. Evol. Microbiol.">
        <title>The Global Catalogue of Microorganisms (GCM) 10K type strain sequencing project: providing services to taxonomists for standard genome sequencing and annotation.</title>
        <authorList>
            <consortium name="The Broad Institute Genomics Platform"/>
            <consortium name="The Broad Institute Genome Sequencing Center for Infectious Disease"/>
            <person name="Wu L."/>
            <person name="Ma J."/>
        </authorList>
    </citation>
    <scope>NUCLEOTIDE SEQUENCE [LARGE SCALE GENOMIC DNA]</scope>
    <source>
        <strain evidence="7">CGMCC 1.12966</strain>
    </source>
</reference>
<comment type="similarity">
    <text evidence="1">Belongs to the low molecular weight phosphotyrosine protein phosphatase family.</text>
</comment>
<evidence type="ECO:0000256" key="3">
    <source>
        <dbReference type="ARBA" id="ARBA00022801"/>
    </source>
</evidence>
<dbReference type="EC" id="3.1.3.48" evidence="2"/>
<evidence type="ECO:0000256" key="2">
    <source>
        <dbReference type="ARBA" id="ARBA00013064"/>
    </source>
</evidence>
<proteinExistence type="inferred from homology"/>
<dbReference type="EMBL" id="BNAF01000009">
    <property type="protein sequence ID" value="GHE40724.1"/>
    <property type="molecule type" value="Genomic_DNA"/>
</dbReference>
<dbReference type="InterPro" id="IPR023485">
    <property type="entry name" value="Ptyr_pPase"/>
</dbReference>
<sequence length="150" mass="17226">MKILMVCLGNICRSPLAHGILAHLVEEEGLDWTVESAGTGDWHVGQGPDRRSVSVAKKYGVDIAAQRARLFDYDFFDQYDHIFVMDESNYRDVTALARNEEERGKVKMFLLEGVVPDPYFDESLFEPVYHLVENRCRELLNELVDTTRTN</sequence>
<dbReference type="Proteomes" id="UP000620550">
    <property type="component" value="Unassembled WGS sequence"/>
</dbReference>
<keyword evidence="4" id="KW-0904">Protein phosphatase</keyword>
<protein>
    <recommendedName>
        <fullName evidence="2">protein-tyrosine-phosphatase</fullName>
        <ecNumber evidence="2">3.1.3.48</ecNumber>
    </recommendedName>
</protein>
<dbReference type="InterPro" id="IPR036196">
    <property type="entry name" value="Ptyr_pPase_sf"/>
</dbReference>
<dbReference type="Pfam" id="PF01451">
    <property type="entry name" value="LMWPc"/>
    <property type="match status" value="1"/>
</dbReference>
<dbReference type="PANTHER" id="PTHR11717">
    <property type="entry name" value="LOW MOLECULAR WEIGHT PROTEIN TYROSINE PHOSPHATASE"/>
    <property type="match status" value="1"/>
</dbReference>
<evidence type="ECO:0000256" key="4">
    <source>
        <dbReference type="ARBA" id="ARBA00022912"/>
    </source>
</evidence>
<keyword evidence="7" id="KW-1185">Reference proteome</keyword>
<dbReference type="Gene3D" id="3.40.50.2300">
    <property type="match status" value="1"/>
</dbReference>
<dbReference type="InterPro" id="IPR017867">
    <property type="entry name" value="Tyr_phospatase_low_mol_wt"/>
</dbReference>
<name>A0ABQ3HZU5_9SPHI</name>